<dbReference type="EMBL" id="BONP01000004">
    <property type="protein sequence ID" value="GIG39160.1"/>
    <property type="molecule type" value="Genomic_DNA"/>
</dbReference>
<protein>
    <submittedName>
        <fullName evidence="6">TetR family transcriptional regulator</fullName>
    </submittedName>
</protein>
<dbReference type="InterPro" id="IPR036271">
    <property type="entry name" value="Tet_transcr_reg_TetR-rel_C_sf"/>
</dbReference>
<keyword evidence="1" id="KW-0805">Transcription regulation</keyword>
<sequence length="197" mass="21145">MTDTRARLVDVTRDLVHAATYADVSVGDVCAAAGVNKGSLYHFFPSKQALGMAVLERNWELVRGLLDEAFDAEAPPLDRLDRFLAAYRAMMRAMRERFGAVPGCPLGNLASEVSAQDPQMRARLAEILAAWTERVALVVRDAQARGDVDPTLDPTAAARGVVACVQGLTVLAKADDDPAVLDTLPLLARRLLPAPPA</sequence>
<dbReference type="PANTHER" id="PTHR47506">
    <property type="entry name" value="TRANSCRIPTIONAL REGULATORY PROTEIN"/>
    <property type="match status" value="1"/>
</dbReference>
<evidence type="ECO:0000256" key="2">
    <source>
        <dbReference type="ARBA" id="ARBA00023125"/>
    </source>
</evidence>
<dbReference type="InterPro" id="IPR011075">
    <property type="entry name" value="TetR_C"/>
</dbReference>
<keyword evidence="2 4" id="KW-0238">DNA-binding</keyword>
<evidence type="ECO:0000313" key="7">
    <source>
        <dbReference type="Proteomes" id="UP000614741"/>
    </source>
</evidence>
<dbReference type="RefSeq" id="WP_203671608.1">
    <property type="nucleotide sequence ID" value="NZ_BONP01000004.1"/>
</dbReference>
<evidence type="ECO:0000259" key="5">
    <source>
        <dbReference type="PROSITE" id="PS50977"/>
    </source>
</evidence>
<name>A0ABQ4DIH9_9CELL</name>
<dbReference type="Proteomes" id="UP000614741">
    <property type="component" value="Unassembled WGS sequence"/>
</dbReference>
<dbReference type="Pfam" id="PF00440">
    <property type="entry name" value="TetR_N"/>
    <property type="match status" value="1"/>
</dbReference>
<dbReference type="PROSITE" id="PS50977">
    <property type="entry name" value="HTH_TETR_2"/>
    <property type="match status" value="1"/>
</dbReference>
<dbReference type="Pfam" id="PF16925">
    <property type="entry name" value="TetR_C_13"/>
    <property type="match status" value="1"/>
</dbReference>
<dbReference type="InterPro" id="IPR001647">
    <property type="entry name" value="HTH_TetR"/>
</dbReference>
<evidence type="ECO:0000256" key="1">
    <source>
        <dbReference type="ARBA" id="ARBA00023015"/>
    </source>
</evidence>
<dbReference type="PANTHER" id="PTHR47506:SF6">
    <property type="entry name" value="HTH-TYPE TRANSCRIPTIONAL REPRESSOR NEMR"/>
    <property type="match status" value="1"/>
</dbReference>
<gene>
    <name evidence="6" type="ORF">Cph01nite_09220</name>
</gene>
<dbReference type="SUPFAM" id="SSF48498">
    <property type="entry name" value="Tetracyclin repressor-like, C-terminal domain"/>
    <property type="match status" value="1"/>
</dbReference>
<dbReference type="InterPro" id="IPR009057">
    <property type="entry name" value="Homeodomain-like_sf"/>
</dbReference>
<comment type="caution">
    <text evidence="6">The sequence shown here is derived from an EMBL/GenBank/DDBJ whole genome shotgun (WGS) entry which is preliminary data.</text>
</comment>
<reference evidence="6 7" key="1">
    <citation type="submission" date="2021-01" db="EMBL/GenBank/DDBJ databases">
        <title>Whole genome shotgun sequence of Cellulomonas phragmiteti NBRC 110785.</title>
        <authorList>
            <person name="Komaki H."/>
            <person name="Tamura T."/>
        </authorList>
    </citation>
    <scope>NUCLEOTIDE SEQUENCE [LARGE SCALE GENOMIC DNA]</scope>
    <source>
        <strain evidence="6 7">NBRC 110785</strain>
    </source>
</reference>
<proteinExistence type="predicted"/>
<keyword evidence="7" id="KW-1185">Reference proteome</keyword>
<evidence type="ECO:0000256" key="3">
    <source>
        <dbReference type="ARBA" id="ARBA00023163"/>
    </source>
</evidence>
<dbReference type="Gene3D" id="1.10.357.10">
    <property type="entry name" value="Tetracycline Repressor, domain 2"/>
    <property type="match status" value="1"/>
</dbReference>
<accession>A0ABQ4DIH9</accession>
<evidence type="ECO:0000256" key="4">
    <source>
        <dbReference type="PROSITE-ProRule" id="PRU00335"/>
    </source>
</evidence>
<keyword evidence="3" id="KW-0804">Transcription</keyword>
<organism evidence="6 7">
    <name type="scientific">Cellulomonas phragmiteti</name>
    <dbReference type="NCBI Taxonomy" id="478780"/>
    <lineage>
        <taxon>Bacteria</taxon>
        <taxon>Bacillati</taxon>
        <taxon>Actinomycetota</taxon>
        <taxon>Actinomycetes</taxon>
        <taxon>Micrococcales</taxon>
        <taxon>Cellulomonadaceae</taxon>
        <taxon>Cellulomonas</taxon>
    </lineage>
</organism>
<evidence type="ECO:0000313" key="6">
    <source>
        <dbReference type="EMBL" id="GIG39160.1"/>
    </source>
</evidence>
<feature type="DNA-binding region" description="H-T-H motif" evidence="4">
    <location>
        <begin position="25"/>
        <end position="44"/>
    </location>
</feature>
<dbReference type="SUPFAM" id="SSF46689">
    <property type="entry name" value="Homeodomain-like"/>
    <property type="match status" value="1"/>
</dbReference>
<feature type="domain" description="HTH tetR-type" evidence="5">
    <location>
        <begin position="2"/>
        <end position="62"/>
    </location>
</feature>